<dbReference type="EMBL" id="AMZH03001613">
    <property type="protein sequence ID" value="RRT78684.1"/>
    <property type="molecule type" value="Genomic_DNA"/>
</dbReference>
<reference evidence="2 3" key="1">
    <citation type="journal article" date="2014" name="Agronomy (Basel)">
        <title>A Draft Genome Sequence for Ensete ventricosum, the Drought-Tolerant Tree Against Hunger.</title>
        <authorList>
            <person name="Harrison J."/>
            <person name="Moore K.A."/>
            <person name="Paszkiewicz K."/>
            <person name="Jones T."/>
            <person name="Grant M."/>
            <person name="Ambacheew D."/>
            <person name="Muzemil S."/>
            <person name="Studholme D.J."/>
        </authorList>
    </citation>
    <scope>NUCLEOTIDE SEQUENCE [LARGE SCALE GENOMIC DNA]</scope>
</reference>
<dbReference type="Proteomes" id="UP000287651">
    <property type="component" value="Unassembled WGS sequence"/>
</dbReference>
<evidence type="ECO:0000313" key="2">
    <source>
        <dbReference type="EMBL" id="RRT78684.1"/>
    </source>
</evidence>
<dbReference type="GO" id="GO:0003756">
    <property type="term" value="F:protein disulfide isomerase activity"/>
    <property type="evidence" value="ECO:0007669"/>
    <property type="project" value="TreeGrafter"/>
</dbReference>
<dbReference type="Gene3D" id="3.40.30.10">
    <property type="entry name" value="Glutaredoxin"/>
    <property type="match status" value="1"/>
</dbReference>
<protein>
    <recommendedName>
        <fullName evidence="4">Thioredoxin domain-containing protein</fullName>
    </recommendedName>
</protein>
<dbReference type="PANTHER" id="PTHR18929:SF189">
    <property type="entry name" value="PROTEIN DISULFIDE ISOMERASE-LIKE 1-5-RELATED"/>
    <property type="match status" value="1"/>
</dbReference>
<evidence type="ECO:0000313" key="3">
    <source>
        <dbReference type="Proteomes" id="UP000287651"/>
    </source>
</evidence>
<sequence length="320" mass="36401">MCPIHNAVDTFTVSSSLGFVSHFNYVLLFLESVAKQSQTCCSSTLKKYLNLVLNNCFINLKWSLSSSTFREEIVIWARKKTGVPVIRLSSINDAEEFLRQHQIFVIGLFEKYEVCDICMQLNRFFLQGPEHAEFVKAATTDNEVQFVETNDVNVAKVLFPEVGTEKKFIGLVKSEPERYEKFGKLLTEFKNVPSAMIMFVYVDNAEDNLAKPFLTLYGLEAEKPIVSLQNHSIFLSSLVTAFDNRIGSKYLLESDLTRNTLEMNNYPTLVFYPAGDKSNPIKVPKKSSLKELIAFINKNIRSDEDGRGITDSDHNKKDEL</sequence>
<dbReference type="GO" id="GO:0005783">
    <property type="term" value="C:endoplasmic reticulum"/>
    <property type="evidence" value="ECO:0007669"/>
    <property type="project" value="TreeGrafter"/>
</dbReference>
<evidence type="ECO:0008006" key="4">
    <source>
        <dbReference type="Google" id="ProtNLM"/>
    </source>
</evidence>
<dbReference type="PANTHER" id="PTHR18929">
    <property type="entry name" value="PROTEIN DISULFIDE ISOMERASE"/>
    <property type="match status" value="1"/>
</dbReference>
<evidence type="ECO:0000256" key="1">
    <source>
        <dbReference type="ARBA" id="ARBA00006347"/>
    </source>
</evidence>
<comment type="caution">
    <text evidence="2">The sequence shown here is derived from an EMBL/GenBank/DDBJ whole genome shotgun (WGS) entry which is preliminary data.</text>
</comment>
<comment type="similarity">
    <text evidence="1">Belongs to the protein disulfide isomerase family.</text>
</comment>
<dbReference type="GO" id="GO:0006457">
    <property type="term" value="P:protein folding"/>
    <property type="evidence" value="ECO:0007669"/>
    <property type="project" value="TreeGrafter"/>
</dbReference>
<name>A0A427AR12_ENSVE</name>
<dbReference type="AlphaFoldDB" id="A0A427AR12"/>
<dbReference type="GO" id="GO:0034976">
    <property type="term" value="P:response to endoplasmic reticulum stress"/>
    <property type="evidence" value="ECO:0007669"/>
    <property type="project" value="TreeGrafter"/>
</dbReference>
<gene>
    <name evidence="2" type="ORF">B296_00003075</name>
</gene>
<organism evidence="2 3">
    <name type="scientific">Ensete ventricosum</name>
    <name type="common">Abyssinian banana</name>
    <name type="synonym">Musa ensete</name>
    <dbReference type="NCBI Taxonomy" id="4639"/>
    <lineage>
        <taxon>Eukaryota</taxon>
        <taxon>Viridiplantae</taxon>
        <taxon>Streptophyta</taxon>
        <taxon>Embryophyta</taxon>
        <taxon>Tracheophyta</taxon>
        <taxon>Spermatophyta</taxon>
        <taxon>Magnoliopsida</taxon>
        <taxon>Liliopsida</taxon>
        <taxon>Zingiberales</taxon>
        <taxon>Musaceae</taxon>
        <taxon>Ensete</taxon>
    </lineage>
</organism>
<dbReference type="CDD" id="cd02981">
    <property type="entry name" value="PDI_b_family"/>
    <property type="match status" value="1"/>
</dbReference>
<accession>A0A427AR12</accession>
<proteinExistence type="inferred from homology"/>